<evidence type="ECO:0000313" key="1">
    <source>
        <dbReference type="EMBL" id="EHO66128.1"/>
    </source>
</evidence>
<proteinExistence type="predicted"/>
<accession>H1Q4W7</accession>
<sequence length="165" mass="19275">MSRTKRKVISRLVNGPEFSFDDIYITIFNERRKFDEDGNQSYIPIEKNFKPSGVRIFNRFIKYMADGNISLRAFCSKEGLLFSELSTLCFIMVGMTALEFKSNWIAKRAGELLRYTDLSSTQVARISGAGSRANLYHICKNFYDISALLYRNFEREELDLNRYRL</sequence>
<dbReference type="AlphaFoldDB" id="H1Q4W7"/>
<organism evidence="1 2">
    <name type="scientific">Prevotella micans F0438</name>
    <dbReference type="NCBI Taxonomy" id="883158"/>
    <lineage>
        <taxon>Bacteria</taxon>
        <taxon>Pseudomonadati</taxon>
        <taxon>Bacteroidota</taxon>
        <taxon>Bacteroidia</taxon>
        <taxon>Bacteroidales</taxon>
        <taxon>Prevotellaceae</taxon>
        <taxon>Prevotella</taxon>
    </lineage>
</organism>
<dbReference type="Proteomes" id="UP000016023">
    <property type="component" value="Unassembled WGS sequence"/>
</dbReference>
<comment type="caution">
    <text evidence="1">The sequence shown here is derived from an EMBL/GenBank/DDBJ whole genome shotgun (WGS) entry which is preliminary data.</text>
</comment>
<dbReference type="EMBL" id="AGWK01000056">
    <property type="protein sequence ID" value="EHO66128.1"/>
    <property type="molecule type" value="Genomic_DNA"/>
</dbReference>
<protein>
    <recommendedName>
        <fullName evidence="3">HTH araC/xylS-type domain-containing protein</fullName>
    </recommendedName>
</protein>
<dbReference type="eggNOG" id="ENOG5034CCW">
    <property type="taxonomic scope" value="Bacteria"/>
</dbReference>
<gene>
    <name evidence="1" type="ORF">HMPREF9140_01955</name>
</gene>
<dbReference type="PATRIC" id="fig|883158.3.peg.1956"/>
<dbReference type="HOGENOM" id="CLU_099019_0_0_10"/>
<reference evidence="1 2" key="1">
    <citation type="submission" date="2011-12" db="EMBL/GenBank/DDBJ databases">
        <title>The Genome Sequence of Prevotella micans F0438.</title>
        <authorList>
            <consortium name="The Broad Institute Genome Sequencing Platform"/>
            <person name="Earl A."/>
            <person name="Ward D."/>
            <person name="Feldgarden M."/>
            <person name="Gevers D."/>
            <person name="Izard J."/>
            <person name="Baranova O.V."/>
            <person name="Blanton J.M."/>
            <person name="Wade W.G."/>
            <person name="Dewhirst F.E."/>
            <person name="Young S.K."/>
            <person name="Zeng Q."/>
            <person name="Gargeya S."/>
            <person name="Fitzgerald M."/>
            <person name="Haas B."/>
            <person name="Abouelleil A."/>
            <person name="Alvarado L."/>
            <person name="Arachchi H.M."/>
            <person name="Berlin A."/>
            <person name="Chapman S.B."/>
            <person name="Gearin G."/>
            <person name="Goldberg J."/>
            <person name="Griggs A."/>
            <person name="Gujja S."/>
            <person name="Hansen M."/>
            <person name="Heiman D."/>
            <person name="Howarth C."/>
            <person name="Larimer J."/>
            <person name="Lui A."/>
            <person name="MacDonald P.J.P."/>
            <person name="McCowen C."/>
            <person name="Montmayeur A."/>
            <person name="Murphy C."/>
            <person name="Neiman D."/>
            <person name="Pearson M."/>
            <person name="Priest M."/>
            <person name="Roberts A."/>
            <person name="Saif S."/>
            <person name="Shea T."/>
            <person name="Sisk P."/>
            <person name="Stolte C."/>
            <person name="Sykes S."/>
            <person name="Wortman J."/>
            <person name="Nusbaum C."/>
            <person name="Birren B."/>
        </authorList>
    </citation>
    <scope>NUCLEOTIDE SEQUENCE [LARGE SCALE GENOMIC DNA]</scope>
    <source>
        <strain evidence="1 2">F0438</strain>
    </source>
</reference>
<evidence type="ECO:0008006" key="3">
    <source>
        <dbReference type="Google" id="ProtNLM"/>
    </source>
</evidence>
<name>H1Q4W7_9BACT</name>
<keyword evidence="2" id="KW-1185">Reference proteome</keyword>
<dbReference type="Gene3D" id="1.10.10.60">
    <property type="entry name" value="Homeodomain-like"/>
    <property type="match status" value="1"/>
</dbReference>
<evidence type="ECO:0000313" key="2">
    <source>
        <dbReference type="Proteomes" id="UP000016023"/>
    </source>
</evidence>
<dbReference type="RefSeq" id="WP_006953598.1">
    <property type="nucleotide sequence ID" value="NZ_JH594523.1"/>
</dbReference>